<keyword evidence="2" id="KW-0489">Methyltransferase</keyword>
<evidence type="ECO:0000313" key="2">
    <source>
        <dbReference type="EMBL" id="MBB4571687.1"/>
    </source>
</evidence>
<evidence type="ECO:0000259" key="1">
    <source>
        <dbReference type="Pfam" id="PF08241"/>
    </source>
</evidence>
<dbReference type="InterPro" id="IPR029063">
    <property type="entry name" value="SAM-dependent_MTases_sf"/>
</dbReference>
<sequence>MNQETDKKTSGDARLQAEFDLLADEYHTVHKENIAITGEAPEYFSEYKIADLATWVNRMNVPSATILDFGSGIGNSLPYFRKHFPASKINCADVSSRSIEIAQSRFPGNEEYLLIDRSIPLPTASQDVVFSACVFHHIPHEEHLHWLAELRRVTKPGGVLAIYEHNPLNPLTLQAVNTCPLDVNAHLIRGGVMRRRARKSGWASAQVAYKVFFPAALGKLRPLEQHLEWLGLGAQYRMLARKNA</sequence>
<dbReference type="AlphaFoldDB" id="A0A7W6ZZI7"/>
<reference evidence="2 3" key="1">
    <citation type="submission" date="2020-08" db="EMBL/GenBank/DDBJ databases">
        <title>Genomic Encyclopedia of Type Strains, Phase IV (KMG-V): Genome sequencing to study the core and pangenomes of soil and plant-associated prokaryotes.</title>
        <authorList>
            <person name="Whitman W."/>
        </authorList>
    </citation>
    <scope>NUCLEOTIDE SEQUENCE [LARGE SCALE GENOMIC DNA]</scope>
    <source>
        <strain evidence="2 3">SEMIA 492</strain>
    </source>
</reference>
<dbReference type="Proteomes" id="UP000543836">
    <property type="component" value="Unassembled WGS sequence"/>
</dbReference>
<accession>A0A7W6ZZI7</accession>
<dbReference type="RefSeq" id="WP_051264271.1">
    <property type="nucleotide sequence ID" value="NZ_JACIIG010000033.1"/>
</dbReference>
<dbReference type="GO" id="GO:0008757">
    <property type="term" value="F:S-adenosylmethionine-dependent methyltransferase activity"/>
    <property type="evidence" value="ECO:0007669"/>
    <property type="project" value="InterPro"/>
</dbReference>
<protein>
    <submittedName>
        <fullName evidence="2">SAM-dependent methyltransferase</fullName>
    </submittedName>
</protein>
<keyword evidence="2" id="KW-0808">Transferase</keyword>
<keyword evidence="3" id="KW-1185">Reference proteome</keyword>
<dbReference type="PANTHER" id="PTHR43861">
    <property type="entry name" value="TRANS-ACONITATE 2-METHYLTRANSFERASE-RELATED"/>
    <property type="match status" value="1"/>
</dbReference>
<dbReference type="CDD" id="cd02440">
    <property type="entry name" value="AdoMet_MTases"/>
    <property type="match status" value="1"/>
</dbReference>
<dbReference type="EMBL" id="JACIIG010000033">
    <property type="protein sequence ID" value="MBB4571687.1"/>
    <property type="molecule type" value="Genomic_DNA"/>
</dbReference>
<comment type="caution">
    <text evidence="2">The sequence shown here is derived from an EMBL/GenBank/DDBJ whole genome shotgun (WGS) entry which is preliminary data.</text>
</comment>
<feature type="domain" description="Methyltransferase type 11" evidence="1">
    <location>
        <begin position="67"/>
        <end position="162"/>
    </location>
</feature>
<dbReference type="Gene3D" id="3.40.50.150">
    <property type="entry name" value="Vaccinia Virus protein VP39"/>
    <property type="match status" value="1"/>
</dbReference>
<dbReference type="Pfam" id="PF08241">
    <property type="entry name" value="Methyltransf_11"/>
    <property type="match status" value="1"/>
</dbReference>
<gene>
    <name evidence="2" type="ORF">GGE60_005852</name>
</gene>
<proteinExistence type="predicted"/>
<name>A0A7W6ZZI7_9HYPH</name>
<dbReference type="InterPro" id="IPR013216">
    <property type="entry name" value="Methyltransf_11"/>
</dbReference>
<organism evidence="2 3">
    <name type="scientific">Rhizobium leucaenae</name>
    <dbReference type="NCBI Taxonomy" id="29450"/>
    <lineage>
        <taxon>Bacteria</taxon>
        <taxon>Pseudomonadati</taxon>
        <taxon>Pseudomonadota</taxon>
        <taxon>Alphaproteobacteria</taxon>
        <taxon>Hyphomicrobiales</taxon>
        <taxon>Rhizobiaceae</taxon>
        <taxon>Rhizobium/Agrobacterium group</taxon>
        <taxon>Rhizobium</taxon>
    </lineage>
</organism>
<dbReference type="SUPFAM" id="SSF53335">
    <property type="entry name" value="S-adenosyl-L-methionine-dependent methyltransferases"/>
    <property type="match status" value="1"/>
</dbReference>
<evidence type="ECO:0000313" key="3">
    <source>
        <dbReference type="Proteomes" id="UP000543836"/>
    </source>
</evidence>
<dbReference type="GO" id="GO:0032259">
    <property type="term" value="P:methylation"/>
    <property type="evidence" value="ECO:0007669"/>
    <property type="project" value="UniProtKB-KW"/>
</dbReference>